<dbReference type="Proteomes" id="UP001382904">
    <property type="component" value="Unassembled WGS sequence"/>
</dbReference>
<dbReference type="Pfam" id="PF00582">
    <property type="entry name" value="Usp"/>
    <property type="match status" value="1"/>
</dbReference>
<dbReference type="EMBL" id="JBBKAM010000002">
    <property type="protein sequence ID" value="MEJ8641032.1"/>
    <property type="molecule type" value="Genomic_DNA"/>
</dbReference>
<evidence type="ECO:0000259" key="1">
    <source>
        <dbReference type="Pfam" id="PF00582"/>
    </source>
</evidence>
<organism evidence="2 3">
    <name type="scientific">Streptomyces caledonius</name>
    <dbReference type="NCBI Taxonomy" id="3134107"/>
    <lineage>
        <taxon>Bacteria</taxon>
        <taxon>Bacillati</taxon>
        <taxon>Actinomycetota</taxon>
        <taxon>Actinomycetes</taxon>
        <taxon>Kitasatosporales</taxon>
        <taxon>Streptomycetaceae</taxon>
        <taxon>Streptomyces</taxon>
    </lineage>
</organism>
<accession>A0ABU8TZK8</accession>
<evidence type="ECO:0000313" key="2">
    <source>
        <dbReference type="EMBL" id="MEJ8641032.1"/>
    </source>
</evidence>
<sequence>MTHHVTAGLDGSAEGAAAARWAARQALMRGGPLEVVHVEEWLERPPRPVSTTEITRRWADALLEETAEELRSVHPGLEITPRRLGGLPSVGVAGSTPIGQAAVQVLNASHDAALVGLGRRIRHSALGTHIGR</sequence>
<feature type="domain" description="UspA" evidence="1">
    <location>
        <begin position="1"/>
        <end position="126"/>
    </location>
</feature>
<dbReference type="Gene3D" id="3.40.50.620">
    <property type="entry name" value="HUPs"/>
    <property type="match status" value="1"/>
</dbReference>
<reference evidence="2 3" key="1">
    <citation type="submission" date="2024-03" db="EMBL/GenBank/DDBJ databases">
        <title>Novel Streptomyces species of biotechnological and ecological value are a feature of Machair soil.</title>
        <authorList>
            <person name="Prole J.R."/>
            <person name="Goodfellow M."/>
            <person name="Allenby N."/>
            <person name="Ward A.C."/>
        </authorList>
    </citation>
    <scope>NUCLEOTIDE SEQUENCE [LARGE SCALE GENOMIC DNA]</scope>
    <source>
        <strain evidence="2 3">MS1.HAVA.3</strain>
    </source>
</reference>
<comment type="caution">
    <text evidence="2">The sequence shown here is derived from an EMBL/GenBank/DDBJ whole genome shotgun (WGS) entry which is preliminary data.</text>
</comment>
<keyword evidence="3" id="KW-1185">Reference proteome</keyword>
<dbReference type="InterPro" id="IPR006016">
    <property type="entry name" value="UspA"/>
</dbReference>
<protein>
    <submittedName>
        <fullName evidence="2">Universal stress protein</fullName>
    </submittedName>
</protein>
<evidence type="ECO:0000313" key="3">
    <source>
        <dbReference type="Proteomes" id="UP001382904"/>
    </source>
</evidence>
<dbReference type="SUPFAM" id="SSF52402">
    <property type="entry name" value="Adenine nucleotide alpha hydrolases-like"/>
    <property type="match status" value="1"/>
</dbReference>
<gene>
    <name evidence="2" type="ORF">WKI68_05275</name>
</gene>
<name>A0ABU8TZK8_9ACTN</name>
<dbReference type="InterPro" id="IPR014729">
    <property type="entry name" value="Rossmann-like_a/b/a_fold"/>
</dbReference>
<proteinExistence type="predicted"/>